<evidence type="ECO:0000313" key="2">
    <source>
        <dbReference type="Proteomes" id="UP001431532"/>
    </source>
</evidence>
<evidence type="ECO:0008006" key="3">
    <source>
        <dbReference type="Google" id="ProtNLM"/>
    </source>
</evidence>
<dbReference type="AlphaFoldDB" id="A0AAW6U9A3"/>
<protein>
    <recommendedName>
        <fullName evidence="3">Smr domain-containing protein</fullName>
    </recommendedName>
</protein>
<gene>
    <name evidence="1" type="ORF">QJ521_03980</name>
</gene>
<evidence type="ECO:0000313" key="1">
    <source>
        <dbReference type="EMBL" id="MDI6452718.1"/>
    </source>
</evidence>
<sequence length="111" mass="12311">MKTFDIKSQMPTTLEAGRKLAVIIKNCTGKDQVIKIIHGYGSSGVGGSIKQAVHSSLRNRVRRSEIKAYIPGEAFREMLGFDEAIQTYSNLIKSDSDYKKGNDGITYIILK</sequence>
<dbReference type="EMBL" id="JASCXW010000009">
    <property type="protein sequence ID" value="MDI6452718.1"/>
    <property type="molecule type" value="Genomic_DNA"/>
</dbReference>
<keyword evidence="2" id="KW-1185">Reference proteome</keyword>
<comment type="caution">
    <text evidence="1">The sequence shown here is derived from an EMBL/GenBank/DDBJ whole genome shotgun (WGS) entry which is preliminary data.</text>
</comment>
<reference evidence="1" key="1">
    <citation type="submission" date="2023-05" db="EMBL/GenBank/DDBJ databases">
        <title>Mariniplasma microaerophilum sp. nov., a novel anaerobic mollicute isolated from terrestrial mud volcano, Taman Peninsula, Russia.</title>
        <authorList>
            <person name="Khomyakova M.A."/>
            <person name="Merkel A.Y."/>
            <person name="Slobodkin A.I."/>
        </authorList>
    </citation>
    <scope>NUCLEOTIDE SEQUENCE</scope>
    <source>
        <strain evidence="1">M4Ah</strain>
    </source>
</reference>
<accession>A0AAW6U9A3</accession>
<dbReference type="Gene3D" id="3.30.1370.110">
    <property type="match status" value="1"/>
</dbReference>
<proteinExistence type="predicted"/>
<name>A0AAW6U9A3_9MOLU</name>
<dbReference type="InterPro" id="IPR036063">
    <property type="entry name" value="Smr_dom_sf"/>
</dbReference>
<dbReference type="Proteomes" id="UP001431532">
    <property type="component" value="Unassembled WGS sequence"/>
</dbReference>
<organism evidence="1 2">
    <name type="scientific">Peloplasma aerotolerans</name>
    <dbReference type="NCBI Taxonomy" id="3044389"/>
    <lineage>
        <taxon>Bacteria</taxon>
        <taxon>Bacillati</taxon>
        <taxon>Mycoplasmatota</taxon>
        <taxon>Mollicutes</taxon>
        <taxon>Acholeplasmatales</taxon>
        <taxon>Acholeplasmataceae</taxon>
        <taxon>Peloplasma</taxon>
    </lineage>
</organism>
<dbReference type="RefSeq" id="WP_282839139.1">
    <property type="nucleotide sequence ID" value="NZ_JASCXW010000009.1"/>
</dbReference>